<organism evidence="9 10">
    <name type="scientific">Roseibium aggregatum</name>
    <dbReference type="NCBI Taxonomy" id="187304"/>
    <lineage>
        <taxon>Bacteria</taxon>
        <taxon>Pseudomonadati</taxon>
        <taxon>Pseudomonadota</taxon>
        <taxon>Alphaproteobacteria</taxon>
        <taxon>Hyphomicrobiales</taxon>
        <taxon>Stappiaceae</taxon>
        <taxon>Roseibium</taxon>
    </lineage>
</organism>
<dbReference type="PROSITE" id="PS00197">
    <property type="entry name" value="2FE2S_FER_1"/>
    <property type="match status" value="1"/>
</dbReference>
<dbReference type="EMBL" id="JAEKJZ010000003">
    <property type="protein sequence ID" value="MBN9672019.1"/>
    <property type="molecule type" value="Genomic_DNA"/>
</dbReference>
<dbReference type="Pfam" id="PF00111">
    <property type="entry name" value="Fer2"/>
    <property type="match status" value="1"/>
</dbReference>
<sequence length="315" mass="34470">MPNRLIMRLSVQDVRAETPDVIVLSFSHPRRPELPAWSAGAHVDVHLPDGSVRQYSLCGDPQDRSIYTIAVKREPDGRGGSLWLHETAAAGLEIPVSAPRNHFSFHPESGRHVLVAGGIGITPLAPMAKRLVAEGQRFVLHYCAKSRSKAPFFAELEALCGSRLRPWFSEEGTRFDPLSALTGETGSELYVCGPQGLIASIEEAASKLDWPNGKFHMERFTALANDTFVPEPFKVVIASSGKELDVPEERTLLSVLRENGFALHSSCETGTCGSCECGYREGDVLHRDVVLTPDKQKSRLMPCVSRGKGTLVLDL</sequence>
<accession>A0A939EFN6</accession>
<dbReference type="AlphaFoldDB" id="A0A939EFN6"/>
<dbReference type="CDD" id="cd06185">
    <property type="entry name" value="PDR_like"/>
    <property type="match status" value="1"/>
</dbReference>
<dbReference type="Gene3D" id="3.40.50.80">
    <property type="entry name" value="Nucleotide-binding domain of ferredoxin-NADP reductase (FNR) module"/>
    <property type="match status" value="1"/>
</dbReference>
<dbReference type="InterPro" id="IPR036010">
    <property type="entry name" value="2Fe-2S_ferredoxin-like_sf"/>
</dbReference>
<protein>
    <submittedName>
        <fullName evidence="9">Oxidoreductase</fullName>
    </submittedName>
</protein>
<dbReference type="GO" id="GO:0046872">
    <property type="term" value="F:metal ion binding"/>
    <property type="evidence" value="ECO:0007669"/>
    <property type="project" value="UniProtKB-KW"/>
</dbReference>
<dbReference type="Proteomes" id="UP000664096">
    <property type="component" value="Unassembled WGS sequence"/>
</dbReference>
<dbReference type="SUPFAM" id="SSF52343">
    <property type="entry name" value="Ferredoxin reductase-like, C-terminal NADP-linked domain"/>
    <property type="match status" value="1"/>
</dbReference>
<dbReference type="GO" id="GO:0051537">
    <property type="term" value="F:2 iron, 2 sulfur cluster binding"/>
    <property type="evidence" value="ECO:0007669"/>
    <property type="project" value="UniProtKB-KW"/>
</dbReference>
<dbReference type="SUPFAM" id="SSF54292">
    <property type="entry name" value="2Fe-2S ferredoxin-like"/>
    <property type="match status" value="1"/>
</dbReference>
<dbReference type="GO" id="GO:0016491">
    <property type="term" value="F:oxidoreductase activity"/>
    <property type="evidence" value="ECO:0007669"/>
    <property type="project" value="UniProtKB-KW"/>
</dbReference>
<dbReference type="InterPro" id="IPR050415">
    <property type="entry name" value="MRET"/>
</dbReference>
<keyword evidence="2" id="KW-0001">2Fe-2S</keyword>
<keyword evidence="1" id="KW-0285">Flavoprotein</keyword>
<dbReference type="InterPro" id="IPR001041">
    <property type="entry name" value="2Fe-2S_ferredoxin-type"/>
</dbReference>
<dbReference type="PRINTS" id="PR00409">
    <property type="entry name" value="PHDIOXRDTASE"/>
</dbReference>
<dbReference type="InterPro" id="IPR006058">
    <property type="entry name" value="2Fe2S_fd_BS"/>
</dbReference>
<evidence type="ECO:0000256" key="5">
    <source>
        <dbReference type="ARBA" id="ARBA00023004"/>
    </source>
</evidence>
<comment type="caution">
    <text evidence="9">The sequence shown here is derived from an EMBL/GenBank/DDBJ whole genome shotgun (WGS) entry which is preliminary data.</text>
</comment>
<evidence type="ECO:0000256" key="2">
    <source>
        <dbReference type="ARBA" id="ARBA00022714"/>
    </source>
</evidence>
<keyword evidence="6" id="KW-0411">Iron-sulfur</keyword>
<dbReference type="PANTHER" id="PTHR47354:SF1">
    <property type="entry name" value="CARNITINE MONOOXYGENASE REDUCTASE SUBUNIT"/>
    <property type="match status" value="1"/>
</dbReference>
<feature type="domain" description="2Fe-2S ferredoxin-type" evidence="7">
    <location>
        <begin position="233"/>
        <end position="315"/>
    </location>
</feature>
<evidence type="ECO:0000256" key="3">
    <source>
        <dbReference type="ARBA" id="ARBA00022723"/>
    </source>
</evidence>
<evidence type="ECO:0000259" key="8">
    <source>
        <dbReference type="PROSITE" id="PS51384"/>
    </source>
</evidence>
<name>A0A939EFN6_9HYPH</name>
<dbReference type="InterPro" id="IPR017938">
    <property type="entry name" value="Riboflavin_synthase-like_b-brl"/>
</dbReference>
<dbReference type="Gene3D" id="2.40.30.10">
    <property type="entry name" value="Translation factors"/>
    <property type="match status" value="1"/>
</dbReference>
<evidence type="ECO:0000256" key="6">
    <source>
        <dbReference type="ARBA" id="ARBA00023014"/>
    </source>
</evidence>
<dbReference type="PANTHER" id="PTHR47354">
    <property type="entry name" value="NADH OXIDOREDUCTASE HCR"/>
    <property type="match status" value="1"/>
</dbReference>
<reference evidence="9" key="1">
    <citation type="submission" date="2020-12" db="EMBL/GenBank/DDBJ databases">
        <title>Oil enriched cultivation method for isolating marine PHA-producing bacteria.</title>
        <authorList>
            <person name="Zheng W."/>
            <person name="Yu S."/>
            <person name="Huang Y."/>
        </authorList>
    </citation>
    <scope>NUCLEOTIDE SEQUENCE</scope>
    <source>
        <strain evidence="9">SY-2-12</strain>
    </source>
</reference>
<gene>
    <name evidence="9" type="ORF">JF539_16835</name>
</gene>
<evidence type="ECO:0000313" key="10">
    <source>
        <dbReference type="Proteomes" id="UP000664096"/>
    </source>
</evidence>
<dbReference type="InterPro" id="IPR012675">
    <property type="entry name" value="Beta-grasp_dom_sf"/>
</dbReference>
<keyword evidence="4" id="KW-0560">Oxidoreductase</keyword>
<dbReference type="InterPro" id="IPR017927">
    <property type="entry name" value="FAD-bd_FR_type"/>
</dbReference>
<dbReference type="PROSITE" id="PS51085">
    <property type="entry name" value="2FE2S_FER_2"/>
    <property type="match status" value="1"/>
</dbReference>
<feature type="domain" description="FAD-binding FR-type" evidence="8">
    <location>
        <begin position="4"/>
        <end position="106"/>
    </location>
</feature>
<dbReference type="InterPro" id="IPR039261">
    <property type="entry name" value="FNR_nucleotide-bd"/>
</dbReference>
<dbReference type="CDD" id="cd00207">
    <property type="entry name" value="fer2"/>
    <property type="match status" value="1"/>
</dbReference>
<keyword evidence="3" id="KW-0479">Metal-binding</keyword>
<dbReference type="PROSITE" id="PS51384">
    <property type="entry name" value="FAD_FR"/>
    <property type="match status" value="1"/>
</dbReference>
<evidence type="ECO:0000313" key="9">
    <source>
        <dbReference type="EMBL" id="MBN9672019.1"/>
    </source>
</evidence>
<dbReference type="Gene3D" id="3.10.20.30">
    <property type="match status" value="1"/>
</dbReference>
<keyword evidence="5" id="KW-0408">Iron</keyword>
<dbReference type="SUPFAM" id="SSF63380">
    <property type="entry name" value="Riboflavin synthase domain-like"/>
    <property type="match status" value="1"/>
</dbReference>
<evidence type="ECO:0000256" key="4">
    <source>
        <dbReference type="ARBA" id="ARBA00023002"/>
    </source>
</evidence>
<dbReference type="RefSeq" id="WP_207141857.1">
    <property type="nucleotide sequence ID" value="NZ_JAEKJZ010000003.1"/>
</dbReference>
<evidence type="ECO:0000259" key="7">
    <source>
        <dbReference type="PROSITE" id="PS51085"/>
    </source>
</evidence>
<evidence type="ECO:0000256" key="1">
    <source>
        <dbReference type="ARBA" id="ARBA00022630"/>
    </source>
</evidence>
<proteinExistence type="predicted"/>